<protein>
    <submittedName>
        <fullName evidence="1">Uncharacterized protein</fullName>
    </submittedName>
</protein>
<name>A0ACB9ZPV7_CATRO</name>
<dbReference type="Proteomes" id="UP001060085">
    <property type="component" value="Linkage Group LG08"/>
</dbReference>
<evidence type="ECO:0000313" key="1">
    <source>
        <dbReference type="EMBL" id="KAI5649124.1"/>
    </source>
</evidence>
<sequence>MWNHWNTLRINPSLNRIRGTVGVGTGRTGSREAHGWFHLIHRDVVKWQKDLTKKFSQSKYFEELHKHQKGEKKGGVCRFLLDRVLGRFNIDYNFNPKQRLMRKVEDAVSRVSGAFDEHMRQLFEHKHLAHIPFLPMTPLVKAAMNTDTSTPSSTTAAAEGTSEGNDQAPEFPKQDPRKPTGCSEIASRNPQQQLIKHLQCKLWFPFYH</sequence>
<comment type="caution">
    <text evidence="1">The sequence shown here is derived from an EMBL/GenBank/DDBJ whole genome shotgun (WGS) entry which is preliminary data.</text>
</comment>
<dbReference type="EMBL" id="CM044708">
    <property type="protein sequence ID" value="KAI5649124.1"/>
    <property type="molecule type" value="Genomic_DNA"/>
</dbReference>
<keyword evidence="2" id="KW-1185">Reference proteome</keyword>
<evidence type="ECO:0000313" key="2">
    <source>
        <dbReference type="Proteomes" id="UP001060085"/>
    </source>
</evidence>
<organism evidence="1 2">
    <name type="scientific">Catharanthus roseus</name>
    <name type="common">Madagascar periwinkle</name>
    <name type="synonym">Vinca rosea</name>
    <dbReference type="NCBI Taxonomy" id="4058"/>
    <lineage>
        <taxon>Eukaryota</taxon>
        <taxon>Viridiplantae</taxon>
        <taxon>Streptophyta</taxon>
        <taxon>Embryophyta</taxon>
        <taxon>Tracheophyta</taxon>
        <taxon>Spermatophyta</taxon>
        <taxon>Magnoliopsida</taxon>
        <taxon>eudicotyledons</taxon>
        <taxon>Gunneridae</taxon>
        <taxon>Pentapetalae</taxon>
        <taxon>asterids</taxon>
        <taxon>lamiids</taxon>
        <taxon>Gentianales</taxon>
        <taxon>Apocynaceae</taxon>
        <taxon>Rauvolfioideae</taxon>
        <taxon>Vinceae</taxon>
        <taxon>Catharanthinae</taxon>
        <taxon>Catharanthus</taxon>
    </lineage>
</organism>
<gene>
    <name evidence="1" type="ORF">M9H77_35129</name>
</gene>
<reference evidence="2" key="1">
    <citation type="journal article" date="2023" name="Nat. Plants">
        <title>Single-cell RNA sequencing provides a high-resolution roadmap for understanding the multicellular compartmentation of specialized metabolism.</title>
        <authorList>
            <person name="Sun S."/>
            <person name="Shen X."/>
            <person name="Li Y."/>
            <person name="Li Y."/>
            <person name="Wang S."/>
            <person name="Li R."/>
            <person name="Zhang H."/>
            <person name="Shen G."/>
            <person name="Guo B."/>
            <person name="Wei J."/>
            <person name="Xu J."/>
            <person name="St-Pierre B."/>
            <person name="Chen S."/>
            <person name="Sun C."/>
        </authorList>
    </citation>
    <scope>NUCLEOTIDE SEQUENCE [LARGE SCALE GENOMIC DNA]</scope>
</reference>
<proteinExistence type="predicted"/>
<accession>A0ACB9ZPV7</accession>